<protein>
    <submittedName>
        <fullName evidence="1">Uncharacterized protein</fullName>
    </submittedName>
</protein>
<organism evidence="1 2">
    <name type="scientific">Chryseobacterium ginsengisoli</name>
    <dbReference type="NCBI Taxonomy" id="363853"/>
    <lineage>
        <taxon>Bacteria</taxon>
        <taxon>Pseudomonadati</taxon>
        <taxon>Bacteroidota</taxon>
        <taxon>Flavobacteriia</taxon>
        <taxon>Flavobacteriales</taxon>
        <taxon>Weeksellaceae</taxon>
        <taxon>Chryseobacterium group</taxon>
        <taxon>Chryseobacterium</taxon>
    </lineage>
</organism>
<proteinExistence type="predicted"/>
<keyword evidence="2" id="KW-1185">Reference proteome</keyword>
<accession>A0ABP9MLS4</accession>
<evidence type="ECO:0000313" key="2">
    <source>
        <dbReference type="Proteomes" id="UP001500353"/>
    </source>
</evidence>
<reference evidence="2" key="1">
    <citation type="journal article" date="2019" name="Int. J. Syst. Evol. Microbiol.">
        <title>The Global Catalogue of Microorganisms (GCM) 10K type strain sequencing project: providing services to taxonomists for standard genome sequencing and annotation.</title>
        <authorList>
            <consortium name="The Broad Institute Genomics Platform"/>
            <consortium name="The Broad Institute Genome Sequencing Center for Infectious Disease"/>
            <person name="Wu L."/>
            <person name="Ma J."/>
        </authorList>
    </citation>
    <scope>NUCLEOTIDE SEQUENCE [LARGE SCALE GENOMIC DNA]</scope>
    <source>
        <strain evidence="2">JCM 18019</strain>
    </source>
</reference>
<dbReference type="Proteomes" id="UP001500353">
    <property type="component" value="Unassembled WGS sequence"/>
</dbReference>
<comment type="caution">
    <text evidence="1">The sequence shown here is derived from an EMBL/GenBank/DDBJ whole genome shotgun (WGS) entry which is preliminary data.</text>
</comment>
<dbReference type="RefSeq" id="WP_345206111.1">
    <property type="nucleotide sequence ID" value="NZ_BAABHX010000005.1"/>
</dbReference>
<sequence>MAIVEAQAKAVIKTKLQTVRNNTTDPDQALDDLVDVIYEIIKILLTNATVTGVCPPNGGALTLGKIT</sequence>
<evidence type="ECO:0000313" key="1">
    <source>
        <dbReference type="EMBL" id="GAA5096951.1"/>
    </source>
</evidence>
<gene>
    <name evidence="1" type="ORF">GCM10023210_31370</name>
</gene>
<name>A0ABP9MLS4_9FLAO</name>
<dbReference type="EMBL" id="BAABHX010000005">
    <property type="protein sequence ID" value="GAA5096951.1"/>
    <property type="molecule type" value="Genomic_DNA"/>
</dbReference>